<dbReference type="AlphaFoldDB" id="A0A4R1QMD6"/>
<evidence type="ECO:0000256" key="2">
    <source>
        <dbReference type="ARBA" id="ARBA00023125"/>
    </source>
</evidence>
<dbReference type="Gene3D" id="1.10.10.60">
    <property type="entry name" value="Homeodomain-like"/>
    <property type="match status" value="2"/>
</dbReference>
<dbReference type="PROSITE" id="PS01124">
    <property type="entry name" value="HTH_ARAC_FAMILY_2"/>
    <property type="match status" value="1"/>
</dbReference>
<dbReference type="GO" id="GO:0003700">
    <property type="term" value="F:DNA-binding transcription factor activity"/>
    <property type="evidence" value="ECO:0007669"/>
    <property type="project" value="InterPro"/>
</dbReference>
<keyword evidence="3" id="KW-0804">Transcription</keyword>
<dbReference type="SMART" id="SM00342">
    <property type="entry name" value="HTH_ARAC"/>
    <property type="match status" value="1"/>
</dbReference>
<evidence type="ECO:0000313" key="6">
    <source>
        <dbReference type="Proteomes" id="UP000295184"/>
    </source>
</evidence>
<dbReference type="Proteomes" id="UP000295184">
    <property type="component" value="Unassembled WGS sequence"/>
</dbReference>
<dbReference type="InterPro" id="IPR020449">
    <property type="entry name" value="Tscrpt_reg_AraC-type_HTH"/>
</dbReference>
<dbReference type="InterPro" id="IPR018060">
    <property type="entry name" value="HTH_AraC"/>
</dbReference>
<dbReference type="SUPFAM" id="SSF46689">
    <property type="entry name" value="Homeodomain-like"/>
    <property type="match status" value="2"/>
</dbReference>
<keyword evidence="2 5" id="KW-0238">DNA-binding</keyword>
<gene>
    <name evidence="5" type="ORF">EDD77_1192</name>
</gene>
<evidence type="ECO:0000256" key="1">
    <source>
        <dbReference type="ARBA" id="ARBA00023015"/>
    </source>
</evidence>
<sequence length="306" mass="35392">MLIECLKKDIQASAVRLDDIPGIYICRFKGAGVSDKILLPFPMEKTPRFVEALFCTEGEIIIQRANDIPYRAVKGNVLLLTNMTEYTSINISKNMQGILVAIDNCRISKQFFSLCDILKLDLEQLKSEMREWPESIIIVNNSWTQSLFELLDFMPEEAAGKYCFLKSLELLYVLSARNCGESGNDRAEESRRMCRSVLDAKRYMEEHLSEKITIIQLSRMLSVSPTYLKAEFRRIHGMSIHRWLMELRMRRAEELICCTDQPIYQIAQEVGYEGMSQFSTVFKKHYGVTPGQFKKMSKTITRCPFQ</sequence>
<dbReference type="InterPro" id="IPR018062">
    <property type="entry name" value="HTH_AraC-typ_CS"/>
</dbReference>
<dbReference type="GO" id="GO:0043565">
    <property type="term" value="F:sequence-specific DNA binding"/>
    <property type="evidence" value="ECO:0007669"/>
    <property type="project" value="InterPro"/>
</dbReference>
<evidence type="ECO:0000313" key="5">
    <source>
        <dbReference type="EMBL" id="TCL54879.1"/>
    </source>
</evidence>
<dbReference type="OrthoDB" id="159632at2"/>
<dbReference type="PROSITE" id="PS00041">
    <property type="entry name" value="HTH_ARAC_FAMILY_1"/>
    <property type="match status" value="1"/>
</dbReference>
<evidence type="ECO:0000256" key="3">
    <source>
        <dbReference type="ARBA" id="ARBA00023163"/>
    </source>
</evidence>
<dbReference type="PANTHER" id="PTHR43280">
    <property type="entry name" value="ARAC-FAMILY TRANSCRIPTIONAL REGULATOR"/>
    <property type="match status" value="1"/>
</dbReference>
<dbReference type="RefSeq" id="WP_058964342.1">
    <property type="nucleotide sequence ID" value="NZ_CABKVM010000017.1"/>
</dbReference>
<feature type="domain" description="HTH araC/xylS-type" evidence="4">
    <location>
        <begin position="198"/>
        <end position="296"/>
    </location>
</feature>
<comment type="caution">
    <text evidence="5">The sequence shown here is derived from an EMBL/GenBank/DDBJ whole genome shotgun (WGS) entry which is preliminary data.</text>
</comment>
<keyword evidence="1" id="KW-0805">Transcription regulation</keyword>
<dbReference type="PRINTS" id="PR00032">
    <property type="entry name" value="HTHARAC"/>
</dbReference>
<evidence type="ECO:0000259" key="4">
    <source>
        <dbReference type="PROSITE" id="PS01124"/>
    </source>
</evidence>
<dbReference type="STRING" id="1650663.GCA_001486665_01949"/>
<accession>A0A4R1QMD6</accession>
<organism evidence="5 6">
    <name type="scientific">Allofournierella massiliensis</name>
    <dbReference type="NCBI Taxonomy" id="1650663"/>
    <lineage>
        <taxon>Bacteria</taxon>
        <taxon>Bacillati</taxon>
        <taxon>Bacillota</taxon>
        <taxon>Clostridia</taxon>
        <taxon>Eubacteriales</taxon>
        <taxon>Oscillospiraceae</taxon>
        <taxon>Allofournierella</taxon>
    </lineage>
</organism>
<dbReference type="Pfam" id="PF12833">
    <property type="entry name" value="HTH_18"/>
    <property type="match status" value="1"/>
</dbReference>
<reference evidence="5 6" key="1">
    <citation type="submission" date="2019-03" db="EMBL/GenBank/DDBJ databases">
        <title>Genomic Encyclopedia of Type Strains, Phase IV (KMG-IV): sequencing the most valuable type-strain genomes for metagenomic binning, comparative biology and taxonomic classification.</title>
        <authorList>
            <person name="Goeker M."/>
        </authorList>
    </citation>
    <scope>NUCLEOTIDE SEQUENCE [LARGE SCALE GENOMIC DNA]</scope>
    <source>
        <strain evidence="5 6">DSM 100451</strain>
    </source>
</reference>
<dbReference type="PANTHER" id="PTHR43280:SF28">
    <property type="entry name" value="HTH-TYPE TRANSCRIPTIONAL ACTIVATOR RHAS"/>
    <property type="match status" value="1"/>
</dbReference>
<dbReference type="EMBL" id="SLUM01000019">
    <property type="protein sequence ID" value="TCL54879.1"/>
    <property type="molecule type" value="Genomic_DNA"/>
</dbReference>
<dbReference type="InterPro" id="IPR009057">
    <property type="entry name" value="Homeodomain-like_sf"/>
</dbReference>
<proteinExistence type="predicted"/>
<name>A0A4R1QMD6_9FIRM</name>
<protein>
    <submittedName>
        <fullName evidence="5">AraC-like DNA-binding protein</fullName>
    </submittedName>
</protein>